<proteinExistence type="predicted"/>
<accession>A0A844G7D1</accession>
<keyword evidence="2 3" id="KW-0238">DNA-binding</keyword>
<evidence type="ECO:0000259" key="4">
    <source>
        <dbReference type="PROSITE" id="PS51900"/>
    </source>
</evidence>
<comment type="caution">
    <text evidence="5">The sequence shown here is derived from an EMBL/GenBank/DDBJ whole genome shotgun (WGS) entry which is preliminary data.</text>
</comment>
<dbReference type="InterPro" id="IPR010998">
    <property type="entry name" value="Integrase_recombinase_N"/>
</dbReference>
<dbReference type="PROSITE" id="PS51900">
    <property type="entry name" value="CB"/>
    <property type="match status" value="1"/>
</dbReference>
<evidence type="ECO:0000256" key="3">
    <source>
        <dbReference type="PROSITE-ProRule" id="PRU01248"/>
    </source>
</evidence>
<dbReference type="Proteomes" id="UP000435649">
    <property type="component" value="Unassembled WGS sequence"/>
</dbReference>
<dbReference type="InterPro" id="IPR011010">
    <property type="entry name" value="DNA_brk_join_enz"/>
</dbReference>
<dbReference type="Gene3D" id="1.10.150.130">
    <property type="match status" value="1"/>
</dbReference>
<dbReference type="GO" id="GO:0003677">
    <property type="term" value="F:DNA binding"/>
    <property type="evidence" value="ECO:0007669"/>
    <property type="project" value="UniProtKB-UniRule"/>
</dbReference>
<gene>
    <name evidence="5" type="ORF">FYJ85_22360</name>
</gene>
<keyword evidence="6" id="KW-1185">Reference proteome</keyword>
<dbReference type="InterPro" id="IPR044068">
    <property type="entry name" value="CB"/>
</dbReference>
<protein>
    <recommendedName>
        <fullName evidence="4">Core-binding (CB) domain-containing protein</fullName>
    </recommendedName>
</protein>
<evidence type="ECO:0000256" key="1">
    <source>
        <dbReference type="ARBA" id="ARBA00022908"/>
    </source>
</evidence>
<reference evidence="5 6" key="1">
    <citation type="submission" date="2019-08" db="EMBL/GenBank/DDBJ databases">
        <title>In-depth cultivation of the pig gut microbiome towards novel bacterial diversity and tailored functional studies.</title>
        <authorList>
            <person name="Wylensek D."/>
            <person name="Hitch T.C.A."/>
            <person name="Clavel T."/>
        </authorList>
    </citation>
    <scope>NUCLEOTIDE SEQUENCE [LARGE SCALE GENOMIC DNA]</scope>
    <source>
        <strain evidence="5 6">BBE-744-WT-12</strain>
    </source>
</reference>
<dbReference type="RefSeq" id="WP_154420936.1">
    <property type="nucleotide sequence ID" value="NZ_VUNS01000055.1"/>
</dbReference>
<feature type="domain" description="Core-binding (CB)" evidence="4">
    <location>
        <begin position="246"/>
        <end position="354"/>
    </location>
</feature>
<name>A0A844G7D1_9BACT</name>
<dbReference type="EMBL" id="VUNS01000055">
    <property type="protein sequence ID" value="MST99777.1"/>
    <property type="molecule type" value="Genomic_DNA"/>
</dbReference>
<evidence type="ECO:0000256" key="2">
    <source>
        <dbReference type="ARBA" id="ARBA00023125"/>
    </source>
</evidence>
<evidence type="ECO:0000313" key="5">
    <source>
        <dbReference type="EMBL" id="MST99777.1"/>
    </source>
</evidence>
<dbReference type="AlphaFoldDB" id="A0A844G7D1"/>
<dbReference type="GO" id="GO:0015074">
    <property type="term" value="P:DNA integration"/>
    <property type="evidence" value="ECO:0007669"/>
    <property type="project" value="UniProtKB-KW"/>
</dbReference>
<dbReference type="InterPro" id="IPR046668">
    <property type="entry name" value="DUF6538"/>
</dbReference>
<keyword evidence="1" id="KW-0229">DNA integration</keyword>
<dbReference type="SUPFAM" id="SSF56349">
    <property type="entry name" value="DNA breaking-rejoining enzymes"/>
    <property type="match status" value="1"/>
</dbReference>
<dbReference type="Pfam" id="PF20172">
    <property type="entry name" value="DUF6538"/>
    <property type="match status" value="1"/>
</dbReference>
<organism evidence="5 6">
    <name type="scientific">Victivallis lenta</name>
    <dbReference type="NCBI Taxonomy" id="2606640"/>
    <lineage>
        <taxon>Bacteria</taxon>
        <taxon>Pseudomonadati</taxon>
        <taxon>Lentisphaerota</taxon>
        <taxon>Lentisphaeria</taxon>
        <taxon>Victivallales</taxon>
        <taxon>Victivallaceae</taxon>
        <taxon>Victivallis</taxon>
    </lineage>
</organism>
<sequence length="374" mass="44033">MSCQASNVLHRNKKWYFRQWVPGNLQSKLQLREIKRVLPASDLQSARSMAKLLTESLKGTWDMLKELQLSPAQARMFINRELTRFIAELEEPIGSNVLHRPINNEEIRAYTEFASEKMAVPAMRLKHQDFYGRIYERLQQENICYSEHETHCLNLRQGNRIVEELLRGQVELCSALIEGLHDPLSDHYEQRKEEITKAARLDIDDDLNPNNLFQNPTETLGKWEKGLSIQYAKDENKEYRTTSAIPVLKELAEAFIRENRVSQKWVETTEAMYQTLFRLWFEHFGEEYDIRNLTRAQYIDFFENVLQRIPKNWKKKFPDKTLQDAVKLTNVPCLAGKTLKNYHAGYNAFLGWCVIQEYIVRNPIETVLSCRKMV</sequence>
<evidence type="ECO:0000313" key="6">
    <source>
        <dbReference type="Proteomes" id="UP000435649"/>
    </source>
</evidence>